<dbReference type="PROSITE" id="PS50157">
    <property type="entry name" value="ZINC_FINGER_C2H2_2"/>
    <property type="match status" value="16"/>
</dbReference>
<dbReference type="PANTHER" id="PTHR24376:SF235">
    <property type="entry name" value="C2H2-TYPE DOMAIN-CONTAINING PROTEIN"/>
    <property type="match status" value="1"/>
</dbReference>
<dbReference type="Pfam" id="PF12874">
    <property type="entry name" value="zf-met"/>
    <property type="match status" value="1"/>
</dbReference>
<feature type="domain" description="C2H2-type" evidence="10">
    <location>
        <begin position="766"/>
        <end position="794"/>
    </location>
</feature>
<dbReference type="Proteomes" id="UP000829291">
    <property type="component" value="Chromosome 5"/>
</dbReference>
<feature type="binding site" evidence="8">
    <location>
        <position position="63"/>
    </location>
    <ligand>
        <name>Zn(2+)</name>
        <dbReference type="ChEBI" id="CHEBI:29105"/>
    </ligand>
</feature>
<evidence type="ECO:0000256" key="8">
    <source>
        <dbReference type="PROSITE-ProRule" id="PRU01263"/>
    </source>
</evidence>
<keyword evidence="6" id="KW-0539">Nucleus</keyword>
<evidence type="ECO:0000256" key="4">
    <source>
        <dbReference type="ARBA" id="ARBA00022771"/>
    </source>
</evidence>
<gene>
    <name evidence="13" type="primary">LOC107226291</name>
</gene>
<keyword evidence="3" id="KW-0677">Repeat</keyword>
<keyword evidence="12" id="KW-1185">Reference proteome</keyword>
<feature type="domain" description="C2H2-type" evidence="10">
    <location>
        <begin position="1184"/>
        <end position="1212"/>
    </location>
</feature>
<feature type="region of interest" description="Disordered" evidence="9">
    <location>
        <begin position="237"/>
        <end position="262"/>
    </location>
</feature>
<feature type="domain" description="C2H2-type" evidence="10">
    <location>
        <begin position="400"/>
        <end position="422"/>
    </location>
</feature>
<evidence type="ECO:0000256" key="2">
    <source>
        <dbReference type="ARBA" id="ARBA00022723"/>
    </source>
</evidence>
<dbReference type="Gene3D" id="3.30.160.60">
    <property type="entry name" value="Classic Zinc Finger"/>
    <property type="match status" value="10"/>
</dbReference>
<keyword evidence="5 8" id="KW-0862">Zinc</keyword>
<feature type="domain" description="C2H2-type" evidence="10">
    <location>
        <begin position="1237"/>
        <end position="1260"/>
    </location>
</feature>
<dbReference type="Pfam" id="PF13912">
    <property type="entry name" value="zf-C2H2_6"/>
    <property type="match status" value="2"/>
</dbReference>
<evidence type="ECO:0000256" key="3">
    <source>
        <dbReference type="ARBA" id="ARBA00022737"/>
    </source>
</evidence>
<dbReference type="InParanoid" id="A0A6J0C7M1"/>
<accession>A0A6J0C7M1</accession>
<evidence type="ECO:0000256" key="6">
    <source>
        <dbReference type="ARBA" id="ARBA00023242"/>
    </source>
</evidence>
<dbReference type="InterPro" id="IPR012934">
    <property type="entry name" value="Znf_AD"/>
</dbReference>
<feature type="domain" description="C2H2-type" evidence="10">
    <location>
        <begin position="1068"/>
        <end position="1090"/>
    </location>
</feature>
<evidence type="ECO:0000259" key="10">
    <source>
        <dbReference type="PROSITE" id="PS50157"/>
    </source>
</evidence>
<dbReference type="Pfam" id="PF07776">
    <property type="entry name" value="zf-AD"/>
    <property type="match status" value="1"/>
</dbReference>
<dbReference type="InterPro" id="IPR013087">
    <property type="entry name" value="Znf_C2H2_type"/>
</dbReference>
<dbReference type="InterPro" id="IPR036236">
    <property type="entry name" value="Znf_C2H2_sf"/>
</dbReference>
<feature type="domain" description="C2H2-type" evidence="10">
    <location>
        <begin position="674"/>
        <end position="701"/>
    </location>
</feature>
<dbReference type="RefSeq" id="XP_015522542.2">
    <property type="nucleotide sequence ID" value="XM_015667056.2"/>
</dbReference>
<feature type="binding site" evidence="8">
    <location>
        <position position="60"/>
    </location>
    <ligand>
        <name>Zn(2+)</name>
        <dbReference type="ChEBI" id="CHEBI:29105"/>
    </ligand>
</feature>
<feature type="domain" description="ZAD" evidence="11">
    <location>
        <begin position="12"/>
        <end position="87"/>
    </location>
</feature>
<evidence type="ECO:0000256" key="5">
    <source>
        <dbReference type="ARBA" id="ARBA00022833"/>
    </source>
</evidence>
<feature type="compositionally biased region" description="Polar residues" evidence="9">
    <location>
        <begin position="239"/>
        <end position="249"/>
    </location>
</feature>
<feature type="region of interest" description="Disordered" evidence="9">
    <location>
        <begin position="628"/>
        <end position="649"/>
    </location>
</feature>
<feature type="domain" description="C2H2-type" evidence="10">
    <location>
        <begin position="1351"/>
        <end position="1379"/>
    </location>
</feature>
<feature type="domain" description="C2H2-type" evidence="10">
    <location>
        <begin position="607"/>
        <end position="634"/>
    </location>
</feature>
<evidence type="ECO:0000256" key="7">
    <source>
        <dbReference type="PROSITE-ProRule" id="PRU00042"/>
    </source>
</evidence>
<feature type="domain" description="C2H2-type" evidence="10">
    <location>
        <begin position="826"/>
        <end position="856"/>
    </location>
</feature>
<sequence length="1379" mass="157839">MDDAASTPNVENVCRLCLSADEPRSSIFEGDDSSVPLSFKIQACLAIEVSSSDKLSTLICRLCIKNVNQWHSYRESCLKAQDKLHQWQMQQIGVQTGVTIKQEPIDLEFDTDHNVSITELHGTPEHQEIQNDGVMALKITNEQTIRLGKDAEKSLKSETLWRRRTRSFALSTSPSGLPQESEKYQTNSKPYCTVEVKEEPLAEDEYDSTLEIESVTGGDILPNPVAMNCTEKDRVMEADSTQRSTSVTFRTKRRAKRGPHTHLRNKQRFTKKCVYCQINLHSKYSYTKHMERFHSAVSDSEQRDNKMGLKNVLKQKQIFTKSPSASFQDQIRLNRNNPQDETVDSIPEESSATVGINSYRRDVDEEMIEDVEDEIDNMDKNSDIPLSQVQQNIIGQLKTYSCYSCKQVFPDRRTTLNHLRQHLPDLRPFTCVACLTQFPDRSIYKDHCYTSFECAMKIAIVEPKSGLEKHFTCNMCSKSVENRKELLHHLTSQHSDEQQANATPTSSNKMPAKISNRDGSSPSTGWSWAGLGLPAPYQNGDPVYNNPCNYCGMIYKHKRNLLEHRELCARLPVNARTSYACVHCGMTFLVFKKFSSHLATLHNTTDIICAKCRKSFDSATDFLTHHENHIRMDDPQGSGDNRRSSTSFESPLKDWNDFEAEVHANESRISRQKYSCALCGQEFPTRTELGEHRNLHLKVKIYSCVICRSMFSSAGALEVHMKDHGIEDPAEQSAHTSYIEYEGTEDTKDFNLTEGSRGSEADDEETTCKICQKRFSSLANLRRHTANVHRNSKRRRKCVECNKVFTKKNSYEYHVRMEHKGLSPPIKCSVCPQTFISRTNLNLHYETVHAHVAKAPYECDICGRQFKEDLSCKIHRGWHARRSRRLTEDLAAVNRNSTLMSSRSLENFDNPIELTQRPARARKSFPNSPPAKPAPQLQCQVCDNKFSDVTELRKHLWDVHCARNKSEKDYTTSDLQCELCTHILPDRPSLERHLEWHMENPILSDTKNGLQRKRYFSPTDLRTHPCDVCGNFYTSRKSLLRHKKLHKVSTAATVKFQSLAKKPSITQFPCNVCHKTFGSSMKLRKHKLRHFVNPAERKKRSVLEKSDFKCELCLKYYISEVGLRFHVEKTCPFREQETYSPRLKRRRIASTEESAPSAEVDPPKHLSVKSNVGLPVAWRMKKMVNCSICHKSFLGKSLFYKHRQIAHPKEITSRAEVLSVKKQSLAATAATDVTKNFRCNICGKTFPAALNLKLHRSAVHKHASLKNTCAICNLKFNSGVGLKNHMQKHSTDTFSCNICTRIFRSRPAVFIHLNRQHPEEYDLMQDNKSKLFTEIQGIPEQPLEPDVTVPFKCGLCNKTFETKKGLKVHSVKLHSVRHE</sequence>
<dbReference type="GeneID" id="107226291"/>
<feature type="compositionally biased region" description="Polar residues" evidence="9">
    <location>
        <begin position="491"/>
        <end position="509"/>
    </location>
</feature>
<proteinExistence type="predicted"/>
<dbReference type="GO" id="GO:0008270">
    <property type="term" value="F:zinc ion binding"/>
    <property type="evidence" value="ECO:0007669"/>
    <property type="project" value="UniProtKB-UniRule"/>
</dbReference>
<evidence type="ECO:0000256" key="1">
    <source>
        <dbReference type="ARBA" id="ARBA00004123"/>
    </source>
</evidence>
<dbReference type="OrthoDB" id="10039931at2759"/>
<evidence type="ECO:0000313" key="13">
    <source>
        <dbReference type="RefSeq" id="XP_015522542.2"/>
    </source>
</evidence>
<keyword evidence="2 8" id="KW-0479">Metal-binding</keyword>
<evidence type="ECO:0000256" key="9">
    <source>
        <dbReference type="SAM" id="MobiDB-lite"/>
    </source>
</evidence>
<feature type="domain" description="C2H2-type" evidence="10">
    <location>
        <begin position="1294"/>
        <end position="1322"/>
    </location>
</feature>
<keyword evidence="4 7" id="KW-0863">Zinc-finger</keyword>
<dbReference type="SMART" id="SM00868">
    <property type="entry name" value="zf-AD"/>
    <property type="match status" value="3"/>
</dbReference>
<organism evidence="13">
    <name type="scientific">Neodiprion lecontei</name>
    <name type="common">Redheaded pine sawfly</name>
    <dbReference type="NCBI Taxonomy" id="441921"/>
    <lineage>
        <taxon>Eukaryota</taxon>
        <taxon>Metazoa</taxon>
        <taxon>Ecdysozoa</taxon>
        <taxon>Arthropoda</taxon>
        <taxon>Hexapoda</taxon>
        <taxon>Insecta</taxon>
        <taxon>Pterygota</taxon>
        <taxon>Neoptera</taxon>
        <taxon>Endopterygota</taxon>
        <taxon>Hymenoptera</taxon>
        <taxon>Tenthredinoidea</taxon>
        <taxon>Diprionidae</taxon>
        <taxon>Diprioninae</taxon>
        <taxon>Neodiprion</taxon>
    </lineage>
</organism>
<dbReference type="SUPFAM" id="SSF57716">
    <property type="entry name" value="Glucocorticoid receptor-like (DNA-binding domain)"/>
    <property type="match status" value="1"/>
</dbReference>
<dbReference type="KEGG" id="nlo:107226291"/>
<feature type="domain" description="C2H2-type" evidence="10">
    <location>
        <begin position="796"/>
        <end position="824"/>
    </location>
</feature>
<dbReference type="PROSITE" id="PS00028">
    <property type="entry name" value="ZINC_FINGER_C2H2_1"/>
    <property type="match status" value="19"/>
</dbReference>
<feature type="domain" description="C2H2-type" evidence="10">
    <location>
        <begin position="1024"/>
        <end position="1051"/>
    </location>
</feature>
<evidence type="ECO:0000259" key="11">
    <source>
        <dbReference type="PROSITE" id="PS51915"/>
    </source>
</evidence>
<feature type="region of interest" description="Disordered" evidence="9">
    <location>
        <begin position="1144"/>
        <end position="1164"/>
    </location>
</feature>
<name>A0A6J0C7M1_NEOLC</name>
<dbReference type="Pfam" id="PF00096">
    <property type="entry name" value="zf-C2H2"/>
    <property type="match status" value="5"/>
</dbReference>
<reference evidence="13" key="1">
    <citation type="submission" date="2025-08" db="UniProtKB">
        <authorList>
            <consortium name="RefSeq"/>
        </authorList>
    </citation>
    <scope>IDENTIFICATION</scope>
    <source>
        <tissue evidence="13">Thorax and Abdomen</tissue>
    </source>
</reference>
<dbReference type="SMART" id="SM00355">
    <property type="entry name" value="ZnF_C2H2"/>
    <property type="match status" value="22"/>
</dbReference>
<evidence type="ECO:0000313" key="12">
    <source>
        <dbReference type="Proteomes" id="UP000829291"/>
    </source>
</evidence>
<protein>
    <submittedName>
        <fullName evidence="13">Zinc finger protein 62 homolog isoform X1</fullName>
    </submittedName>
</protein>
<dbReference type="SUPFAM" id="SSF57667">
    <property type="entry name" value="beta-beta-alpha zinc fingers"/>
    <property type="match status" value="6"/>
</dbReference>
<feature type="binding site" evidence="8">
    <location>
        <position position="17"/>
    </location>
    <ligand>
        <name>Zn(2+)</name>
        <dbReference type="ChEBI" id="CHEBI:29105"/>
    </ligand>
</feature>
<feature type="compositionally biased region" description="Basic residues" evidence="9">
    <location>
        <begin position="250"/>
        <end position="262"/>
    </location>
</feature>
<dbReference type="PANTHER" id="PTHR24376">
    <property type="entry name" value="ZINC FINGER PROTEIN"/>
    <property type="match status" value="1"/>
</dbReference>
<feature type="domain" description="C2H2-type" evidence="10">
    <location>
        <begin position="471"/>
        <end position="499"/>
    </location>
</feature>
<feature type="domain" description="C2H2-type" evidence="10">
    <location>
        <begin position="937"/>
        <end position="965"/>
    </location>
</feature>
<feature type="domain" description="C2H2-type" evidence="10">
    <location>
        <begin position="702"/>
        <end position="729"/>
    </location>
</feature>
<feature type="region of interest" description="Disordered" evidence="9">
    <location>
        <begin position="335"/>
        <end position="357"/>
    </location>
</feature>
<dbReference type="PROSITE" id="PS51915">
    <property type="entry name" value="ZAD"/>
    <property type="match status" value="1"/>
</dbReference>
<feature type="domain" description="C2H2-type" evidence="10">
    <location>
        <begin position="857"/>
        <end position="884"/>
    </location>
</feature>
<comment type="subcellular location">
    <subcellularLocation>
        <location evidence="1">Nucleus</location>
    </subcellularLocation>
</comment>
<dbReference type="GO" id="GO:0005634">
    <property type="term" value="C:nucleus"/>
    <property type="evidence" value="ECO:0007669"/>
    <property type="project" value="UniProtKB-SubCell"/>
</dbReference>
<dbReference type="Gene3D" id="3.40.1800.20">
    <property type="match status" value="1"/>
</dbReference>
<feature type="binding site" evidence="8">
    <location>
        <position position="14"/>
    </location>
    <ligand>
        <name>Zn(2+)</name>
        <dbReference type="ChEBI" id="CHEBI:29105"/>
    </ligand>
</feature>
<feature type="region of interest" description="Disordered" evidence="9">
    <location>
        <begin position="491"/>
        <end position="522"/>
    </location>
</feature>